<dbReference type="PRINTS" id="PR00411">
    <property type="entry name" value="PNDRDTASEI"/>
</dbReference>
<dbReference type="SUPFAM" id="SSF51905">
    <property type="entry name" value="FAD/NAD(P)-binding domain"/>
    <property type="match status" value="1"/>
</dbReference>
<sequence>MGSLPEPQPFRVLIAGGSYGGLSVAVNLQDLCRGLPARSGPKPEEDSGTPQSAPAPEIPVDITIVDERDGYYHTIGTPLALASESFAEKCWIKYADIPALRAPNLRVLHGSLKSVDPERKVAAYVPNGSTAAPLELHYDYFIAATGLRRAWPVVPQSLRRKQYLFEMGDHTRAVSSARHGVLVVGGGAVGIEMAAELKMVHPHLNVILAHSRDTLLSSEPLPDELKERALELLREAGVDVLMSHRVDRAEDVKDDTGNPCLRVHFTNGHSMLVDHVSMAISRPVPSTTFLPQSVLDEEGYVKITPELRFPADAPNSTVHFAVGDLARWSGIKRCGGAMHMGYYAAHNIHQHMKVVAAASRGSEEEPEDKQLNEFPPVIGLAIGKKAVGYWKEAGVTSGEKELKDFFGDDLGFSICWNHLGLGGDKA</sequence>
<evidence type="ECO:0000256" key="1">
    <source>
        <dbReference type="SAM" id="MobiDB-lite"/>
    </source>
</evidence>
<dbReference type="Pfam" id="PF07992">
    <property type="entry name" value="Pyr_redox_2"/>
    <property type="match status" value="1"/>
</dbReference>
<comment type="caution">
    <text evidence="3">The sequence shown here is derived from an EMBL/GenBank/DDBJ whole genome shotgun (WGS) entry which is preliminary data.</text>
</comment>
<evidence type="ECO:0000259" key="2">
    <source>
        <dbReference type="Pfam" id="PF07992"/>
    </source>
</evidence>
<proteinExistence type="predicted"/>
<dbReference type="Gene3D" id="3.50.50.100">
    <property type="match status" value="1"/>
</dbReference>
<dbReference type="InterPro" id="IPR036188">
    <property type="entry name" value="FAD/NAD-bd_sf"/>
</dbReference>
<dbReference type="EMBL" id="JAZGSY010000192">
    <property type="protein sequence ID" value="KAL1838800.1"/>
    <property type="molecule type" value="Genomic_DNA"/>
</dbReference>
<protein>
    <recommendedName>
        <fullName evidence="2">FAD/NAD(P)-binding domain-containing protein</fullName>
    </recommendedName>
</protein>
<keyword evidence="4" id="KW-1185">Reference proteome</keyword>
<organism evidence="3 4">
    <name type="scientific">Humicola insolens</name>
    <name type="common">Soft-rot fungus</name>
    <dbReference type="NCBI Taxonomy" id="85995"/>
    <lineage>
        <taxon>Eukaryota</taxon>
        <taxon>Fungi</taxon>
        <taxon>Dikarya</taxon>
        <taxon>Ascomycota</taxon>
        <taxon>Pezizomycotina</taxon>
        <taxon>Sordariomycetes</taxon>
        <taxon>Sordariomycetidae</taxon>
        <taxon>Sordariales</taxon>
        <taxon>Chaetomiaceae</taxon>
        <taxon>Mycothermus</taxon>
    </lineage>
</organism>
<dbReference type="PRINTS" id="PR00368">
    <property type="entry name" value="FADPNR"/>
</dbReference>
<evidence type="ECO:0000313" key="4">
    <source>
        <dbReference type="Proteomes" id="UP001583172"/>
    </source>
</evidence>
<dbReference type="PANTHER" id="PTHR43735">
    <property type="entry name" value="APOPTOSIS-INDUCING FACTOR 1"/>
    <property type="match status" value="1"/>
</dbReference>
<feature type="region of interest" description="Disordered" evidence="1">
    <location>
        <begin position="35"/>
        <end position="58"/>
    </location>
</feature>
<gene>
    <name evidence="3" type="ORF">VTJ49DRAFT_2193</name>
</gene>
<dbReference type="Proteomes" id="UP001583172">
    <property type="component" value="Unassembled WGS sequence"/>
</dbReference>
<feature type="domain" description="FAD/NAD(P)-binding" evidence="2">
    <location>
        <begin position="61"/>
        <end position="341"/>
    </location>
</feature>
<dbReference type="PANTHER" id="PTHR43735:SF24">
    <property type="entry name" value="NUCLEOTIDE-DISULPHIDE OXIDOREDUCTASE AMID-LIKE, PUTATIVE (AFU_ORTHOLOGUE AFUA_1G17180)-RELATED"/>
    <property type="match status" value="1"/>
</dbReference>
<name>A0ABR3VAD5_HUMIN</name>
<dbReference type="InterPro" id="IPR023753">
    <property type="entry name" value="FAD/NAD-binding_dom"/>
</dbReference>
<accession>A0ABR3VAD5</accession>
<reference evidence="3 4" key="1">
    <citation type="journal article" date="2024" name="Commun. Biol.">
        <title>Comparative genomic analysis of thermophilic fungi reveals convergent evolutionary adaptations and gene losses.</title>
        <authorList>
            <person name="Steindorff A.S."/>
            <person name="Aguilar-Pontes M.V."/>
            <person name="Robinson A.J."/>
            <person name="Andreopoulos B."/>
            <person name="LaButti K."/>
            <person name="Kuo A."/>
            <person name="Mondo S."/>
            <person name="Riley R."/>
            <person name="Otillar R."/>
            <person name="Haridas S."/>
            <person name="Lipzen A."/>
            <person name="Grimwood J."/>
            <person name="Schmutz J."/>
            <person name="Clum A."/>
            <person name="Reid I.D."/>
            <person name="Moisan M.C."/>
            <person name="Butler G."/>
            <person name="Nguyen T.T.M."/>
            <person name="Dewar K."/>
            <person name="Conant G."/>
            <person name="Drula E."/>
            <person name="Henrissat B."/>
            <person name="Hansel C."/>
            <person name="Singer S."/>
            <person name="Hutchinson M.I."/>
            <person name="de Vries R.P."/>
            <person name="Natvig D.O."/>
            <person name="Powell A.J."/>
            <person name="Tsang A."/>
            <person name="Grigoriev I.V."/>
        </authorList>
    </citation>
    <scope>NUCLEOTIDE SEQUENCE [LARGE SCALE GENOMIC DNA]</scope>
    <source>
        <strain evidence="3 4">CBS 620.91</strain>
    </source>
</reference>
<evidence type="ECO:0000313" key="3">
    <source>
        <dbReference type="EMBL" id="KAL1838800.1"/>
    </source>
</evidence>